<dbReference type="RefSeq" id="WP_088767320.1">
    <property type="nucleotide sequence ID" value="NZ_CP022133.1"/>
</dbReference>
<feature type="transmembrane region" description="Helical" evidence="5">
    <location>
        <begin position="154"/>
        <end position="180"/>
    </location>
</feature>
<evidence type="ECO:0000256" key="3">
    <source>
        <dbReference type="ARBA" id="ARBA00022989"/>
    </source>
</evidence>
<evidence type="ECO:0000256" key="5">
    <source>
        <dbReference type="HAMAP-Rule" id="MF_00902"/>
    </source>
</evidence>
<keyword evidence="3 5" id="KW-1133">Transmembrane helix</keyword>
<evidence type="ECO:0000313" key="7">
    <source>
        <dbReference type="Proteomes" id="UP000197717"/>
    </source>
</evidence>
<keyword evidence="5" id="KW-0813">Transport</keyword>
<dbReference type="Pfam" id="PF00902">
    <property type="entry name" value="TatC"/>
    <property type="match status" value="1"/>
</dbReference>
<keyword evidence="5" id="KW-0811">Translocation</keyword>
<dbReference type="PANTHER" id="PTHR30371:SF0">
    <property type="entry name" value="SEC-INDEPENDENT PROTEIN TRANSLOCASE PROTEIN TATC, CHLOROPLASTIC-RELATED"/>
    <property type="match status" value="1"/>
</dbReference>
<keyword evidence="5" id="KW-0653">Protein transport</keyword>
<organism evidence="6 7">
    <name type="scientific">Idiomarina piscisalsi</name>
    <dbReference type="NCBI Taxonomy" id="1096243"/>
    <lineage>
        <taxon>Bacteria</taxon>
        <taxon>Pseudomonadati</taxon>
        <taxon>Pseudomonadota</taxon>
        <taxon>Gammaproteobacteria</taxon>
        <taxon>Alteromonadales</taxon>
        <taxon>Idiomarinaceae</taxon>
        <taxon>Idiomarina</taxon>
    </lineage>
</organism>
<comment type="function">
    <text evidence="5">Part of the twin-arginine translocation (Tat) system that transports large folded proteins containing a characteristic twin-arginine motif in their signal peptide across membranes. Together with TatB, TatC is part of a receptor directly interacting with Tat signal peptides.</text>
</comment>
<evidence type="ECO:0000256" key="2">
    <source>
        <dbReference type="ARBA" id="ARBA00022692"/>
    </source>
</evidence>
<dbReference type="PANTHER" id="PTHR30371">
    <property type="entry name" value="SEC-INDEPENDENT PROTEIN TRANSLOCASE PROTEIN TATC"/>
    <property type="match status" value="1"/>
</dbReference>
<evidence type="ECO:0000256" key="4">
    <source>
        <dbReference type="ARBA" id="ARBA00023136"/>
    </source>
</evidence>
<gene>
    <name evidence="5 6" type="primary">tatC</name>
    <name evidence="6" type="ORF">CEW91_01240</name>
</gene>
<name>A0ABM6LQS4_9GAMM</name>
<comment type="subunit">
    <text evidence="5">The Tat system comprises two distinct complexes: a TatABC complex, containing multiple copies of TatA, TatB and TatC subunits, and a separate TatA complex, containing only TatA subunits. Substrates initially bind to the TatABC complex, which probably triggers association of the separate TatA complex to form the active translocon.</text>
</comment>
<dbReference type="PRINTS" id="PR01840">
    <property type="entry name" value="TATCFAMILY"/>
</dbReference>
<sequence length="247" mass="27410">MSDSPLLNHLLELRNRLLRSVLVVLVVFAALAYFANDLYNLLAQPLLVALPDDAQMIATDVAAPFFTPFKLTFVIALALAIPYLLWQLWAFIAPGLYRKEKRLVVPLLVSSTLLFYAGISFAYFVVLPIAMAFFTGAAPEGVTVATDISRYLDFVLAIFMAFGIAFETPVAIMLLIWSGVSTRESLARKRPYIIVGAFTVGMLLTPPDVISQTLLAIPMWLLFELGLQISRWYTPAKSNDKEQADEA</sequence>
<dbReference type="Proteomes" id="UP000197717">
    <property type="component" value="Chromosome"/>
</dbReference>
<comment type="subcellular location">
    <subcellularLocation>
        <location evidence="5">Cell membrane</location>
        <topology evidence="5">Multi-pass membrane protein</topology>
    </subcellularLocation>
    <subcellularLocation>
        <location evidence="1">Membrane</location>
        <topology evidence="1">Multi-pass membrane protein</topology>
    </subcellularLocation>
</comment>
<keyword evidence="4 5" id="KW-0472">Membrane</keyword>
<feature type="transmembrane region" description="Helical" evidence="5">
    <location>
        <begin position="71"/>
        <end position="92"/>
    </location>
</feature>
<comment type="similarity">
    <text evidence="5">Belongs to the TatC family.</text>
</comment>
<dbReference type="NCBIfam" id="TIGR00945">
    <property type="entry name" value="tatC"/>
    <property type="match status" value="1"/>
</dbReference>
<dbReference type="EMBL" id="CP022133">
    <property type="protein sequence ID" value="ASG64865.1"/>
    <property type="molecule type" value="Genomic_DNA"/>
</dbReference>
<reference evidence="6 7" key="1">
    <citation type="submission" date="2017-06" db="EMBL/GenBank/DDBJ databases">
        <title>Complete genome sequence of Idiomarina piscisalsi strain 10PY1A isolated from soil of Soudi Arabia.</title>
        <authorList>
            <person name="Kim M.-C."/>
            <person name="Jung B.K."/>
            <person name="Budiyanto F."/>
            <person name="Nzila A."/>
            <person name="Shin J.-H."/>
        </authorList>
    </citation>
    <scope>NUCLEOTIDE SEQUENCE [LARGE SCALE GENOMIC DNA]</scope>
    <source>
        <strain evidence="6 7">10PY1A</strain>
    </source>
</reference>
<dbReference type="HAMAP" id="MF_00902">
    <property type="entry name" value="TatC"/>
    <property type="match status" value="1"/>
</dbReference>
<keyword evidence="7" id="KW-1185">Reference proteome</keyword>
<keyword evidence="2 5" id="KW-0812">Transmembrane</keyword>
<accession>A0ABM6LQS4</accession>
<proteinExistence type="inferred from homology"/>
<evidence type="ECO:0000313" key="6">
    <source>
        <dbReference type="EMBL" id="ASG64865.1"/>
    </source>
</evidence>
<feature type="transmembrane region" description="Helical" evidence="5">
    <location>
        <begin position="17"/>
        <end position="35"/>
    </location>
</feature>
<dbReference type="InterPro" id="IPR002033">
    <property type="entry name" value="TatC"/>
</dbReference>
<comment type="caution">
    <text evidence="5">Lacks conserved residue(s) required for the propagation of feature annotation.</text>
</comment>
<protein>
    <recommendedName>
        <fullName evidence="5">Sec-independent protein translocase protein TatC</fullName>
    </recommendedName>
</protein>
<feature type="transmembrane region" description="Helical" evidence="5">
    <location>
        <begin position="192"/>
        <end position="223"/>
    </location>
</feature>
<feature type="transmembrane region" description="Helical" evidence="5">
    <location>
        <begin position="113"/>
        <end position="134"/>
    </location>
</feature>
<evidence type="ECO:0000256" key="1">
    <source>
        <dbReference type="ARBA" id="ARBA00004141"/>
    </source>
</evidence>
<keyword evidence="5" id="KW-1003">Cell membrane</keyword>